<evidence type="ECO:0000313" key="2">
    <source>
        <dbReference type="Proteomes" id="UP000066042"/>
    </source>
</evidence>
<sequence length="378" mass="42298">MLKLVVRDKNSGEVVYSEEMAITPEYLDDSEYTFTWSNVKAGEYTAEAKVLYNGEVKDSEIRDLTVEADNDFTGILSANITNDVSVGVKARFTLTVRNDENAPRYSIPVRVYYVYTSPDGVWHSVINVKEAEVDFDPFGEYQGWFDFTFANPGTYKFYLVVNGQEEDEKVITVNSQGSISAVMTCSPEFVTEDVNSVSCRVDVENLGETTEDIWITNIYFAGGEIYDKSSADNLVIPSPGSLTLNPYSTGTFTFTIPINDELQERVPVDLSDINPGTPVAVKAYLNTLQEPIMFVIQMNPREKGVLKEVKDYIVNKVENDPWGTSNKVAVIIITGKISVEINPAVWIFTIWLWSAYITFTTPINEDVGDNNLIVGDEQ</sequence>
<evidence type="ECO:0000313" key="1">
    <source>
        <dbReference type="EMBL" id="ALM76293.1"/>
    </source>
</evidence>
<gene>
    <name evidence="1" type="ORF">TBCH5v1_2402</name>
</gene>
<dbReference type="InterPro" id="IPR013783">
    <property type="entry name" value="Ig-like_fold"/>
</dbReference>
<protein>
    <recommendedName>
        <fullName evidence="3">CARDB domain-containing protein</fullName>
    </recommendedName>
</protein>
<dbReference type="PATRIC" id="fig|55802.8.peg.2383"/>
<organism evidence="1 2">
    <name type="scientific">Thermococcus barophilus</name>
    <dbReference type="NCBI Taxonomy" id="55802"/>
    <lineage>
        <taxon>Archaea</taxon>
        <taxon>Methanobacteriati</taxon>
        <taxon>Methanobacteriota</taxon>
        <taxon>Thermococci</taxon>
        <taxon>Thermococcales</taxon>
        <taxon>Thermococcaceae</taxon>
        <taxon>Thermococcus</taxon>
    </lineage>
</organism>
<name>A0A0S1XEP4_THEBA</name>
<dbReference type="Gene3D" id="2.60.40.10">
    <property type="entry name" value="Immunoglobulins"/>
    <property type="match status" value="1"/>
</dbReference>
<dbReference type="STRING" id="55802.TBCH5v1_2402"/>
<dbReference type="AlphaFoldDB" id="A0A0S1XEP4"/>
<dbReference type="Proteomes" id="UP000066042">
    <property type="component" value="Chromosome"/>
</dbReference>
<dbReference type="EMBL" id="CP013050">
    <property type="protein sequence ID" value="ALM76293.1"/>
    <property type="molecule type" value="Genomic_DNA"/>
</dbReference>
<reference evidence="1 2" key="1">
    <citation type="journal article" date="2016" name="Genome Announc.">
        <title>Complete genome sequence of the hyperthermophilic and piezophilic archaeon Thermococcus barophilus Ch5, capable of growth at the expense of hydrogenogenesis from carbon monoxide and formate.</title>
        <authorList>
            <person name="Oger P."/>
            <person name="Sokolova T.G."/>
            <person name="Kozhevnikova D.A."/>
            <person name="Taranov E.A."/>
            <person name="Vannier P."/>
            <person name="Lee H.S."/>
            <person name="Kwon K.K."/>
            <person name="Kang S.G."/>
            <person name="Lee J.H."/>
            <person name="Bonch-Osmolovskaya E.A."/>
            <person name="Lebedinsky A.V."/>
        </authorList>
    </citation>
    <scope>NUCLEOTIDE SEQUENCE [LARGE SCALE GENOMIC DNA]</scope>
    <source>
        <strain evidence="2">Ch5</strain>
    </source>
</reference>
<evidence type="ECO:0008006" key="3">
    <source>
        <dbReference type="Google" id="ProtNLM"/>
    </source>
</evidence>
<accession>A0A0S1XEP4</accession>
<proteinExistence type="predicted"/>